<dbReference type="AlphaFoldDB" id="A0A1E3A3Q2"/>
<evidence type="ECO:0000313" key="3">
    <source>
        <dbReference type="Proteomes" id="UP000094067"/>
    </source>
</evidence>
<dbReference type="InterPro" id="IPR051531">
    <property type="entry name" value="N-acetyltransferase"/>
</dbReference>
<dbReference type="Pfam" id="PF13302">
    <property type="entry name" value="Acetyltransf_3"/>
    <property type="match status" value="1"/>
</dbReference>
<dbReference type="RefSeq" id="WP_069153883.1">
    <property type="nucleotide sequence ID" value="NZ_MCGH01000003.1"/>
</dbReference>
<dbReference type="InterPro" id="IPR000182">
    <property type="entry name" value="GNAT_dom"/>
</dbReference>
<dbReference type="EC" id="2.3.1.-" evidence="2"/>
<dbReference type="SUPFAM" id="SSF55729">
    <property type="entry name" value="Acyl-CoA N-acyltransferases (Nat)"/>
    <property type="match status" value="1"/>
</dbReference>
<proteinExistence type="predicted"/>
<dbReference type="GO" id="GO:0016747">
    <property type="term" value="F:acyltransferase activity, transferring groups other than amino-acyl groups"/>
    <property type="evidence" value="ECO:0007669"/>
    <property type="project" value="InterPro"/>
</dbReference>
<dbReference type="EMBL" id="MCGH01000003">
    <property type="protein sequence ID" value="ODM03412.1"/>
    <property type="molecule type" value="Genomic_DNA"/>
</dbReference>
<feature type="domain" description="N-acetyltransferase" evidence="1">
    <location>
        <begin position="9"/>
        <end position="165"/>
    </location>
</feature>
<keyword evidence="2" id="KW-0808">Transferase</keyword>
<dbReference type="PANTHER" id="PTHR43792">
    <property type="entry name" value="GNAT FAMILY, PUTATIVE (AFU_ORTHOLOGUE AFUA_3G00765)-RELATED-RELATED"/>
    <property type="match status" value="1"/>
</dbReference>
<comment type="caution">
    <text evidence="2">The sequence shown here is derived from an EMBL/GenBank/DDBJ whole genome shotgun (WGS) entry which is preliminary data.</text>
</comment>
<accession>A0A1E3A3Q2</accession>
<reference evidence="2 3" key="1">
    <citation type="submission" date="2016-07" db="EMBL/GenBank/DDBJ databases">
        <title>Characterization of isolates of Eisenbergiella tayi derived from blood cultures, using whole genome sequencing.</title>
        <authorList>
            <person name="Burdz T."/>
            <person name="Wiebe D."/>
            <person name="Huynh C."/>
            <person name="Bernard K."/>
        </authorList>
    </citation>
    <scope>NUCLEOTIDE SEQUENCE [LARGE SCALE GENOMIC DNA]</scope>
    <source>
        <strain evidence="2 3">NML 110608</strain>
    </source>
</reference>
<name>A0A1E3A3Q2_9FIRM</name>
<dbReference type="InterPro" id="IPR016181">
    <property type="entry name" value="Acyl_CoA_acyltransferase"/>
</dbReference>
<dbReference type="Proteomes" id="UP000094067">
    <property type="component" value="Unassembled WGS sequence"/>
</dbReference>
<dbReference type="PROSITE" id="PS51186">
    <property type="entry name" value="GNAT"/>
    <property type="match status" value="1"/>
</dbReference>
<dbReference type="Gene3D" id="3.40.630.30">
    <property type="match status" value="1"/>
</dbReference>
<keyword evidence="2" id="KW-0012">Acyltransferase</keyword>
<sequence>MGNIVTRRLRIREWQPSDAPALYDIFQDQEIRQSGICFCSSIEECQRIIKKWTEKNEMKAICRKEDNCLIGLIGLNDMGRYEQYKELEYAIAADYRRNGYGAEAVRGMLDFGFRKLDLSVIAAWVHAANIKSARVLEKCGFTLEGRLRRHGRDRGDTLCYSILSEEFLN</sequence>
<protein>
    <submittedName>
        <fullName evidence="2">Putative ribosomal N-acetyltransferase YdaF</fullName>
        <ecNumber evidence="2">2.3.1.-</ecNumber>
    </submittedName>
</protein>
<evidence type="ECO:0000313" key="2">
    <source>
        <dbReference type="EMBL" id="ODM03412.1"/>
    </source>
</evidence>
<evidence type="ECO:0000259" key="1">
    <source>
        <dbReference type="PROSITE" id="PS51186"/>
    </source>
</evidence>
<gene>
    <name evidence="2" type="primary">ydaF_4</name>
    <name evidence="2" type="ORF">BEI61_04208</name>
</gene>
<organism evidence="2 3">
    <name type="scientific">Eisenbergiella tayi</name>
    <dbReference type="NCBI Taxonomy" id="1432052"/>
    <lineage>
        <taxon>Bacteria</taxon>
        <taxon>Bacillati</taxon>
        <taxon>Bacillota</taxon>
        <taxon>Clostridia</taxon>
        <taxon>Lachnospirales</taxon>
        <taxon>Lachnospiraceae</taxon>
        <taxon>Eisenbergiella</taxon>
    </lineage>
</organism>